<dbReference type="InterPro" id="IPR037069">
    <property type="entry name" value="AcylCoA_DH/ox_N_sf"/>
</dbReference>
<dbReference type="InterPro" id="IPR046373">
    <property type="entry name" value="Acyl-CoA_Oxase/DH_mid-dom_sf"/>
</dbReference>
<evidence type="ECO:0000256" key="12">
    <source>
        <dbReference type="ARBA" id="ARBA00023098"/>
    </source>
</evidence>
<evidence type="ECO:0000259" key="17">
    <source>
        <dbReference type="Pfam" id="PF02771"/>
    </source>
</evidence>
<dbReference type="SUPFAM" id="SSF47203">
    <property type="entry name" value="Acyl-CoA dehydrogenase C-terminal domain-like"/>
    <property type="match status" value="1"/>
</dbReference>
<evidence type="ECO:0000256" key="13">
    <source>
        <dbReference type="ARBA" id="ARBA00023128"/>
    </source>
</evidence>
<organism evidence="18 19">
    <name type="scientific">Acaromyces ingoldii</name>
    <dbReference type="NCBI Taxonomy" id="215250"/>
    <lineage>
        <taxon>Eukaryota</taxon>
        <taxon>Fungi</taxon>
        <taxon>Dikarya</taxon>
        <taxon>Basidiomycota</taxon>
        <taxon>Ustilaginomycotina</taxon>
        <taxon>Exobasidiomycetes</taxon>
        <taxon>Exobasidiales</taxon>
        <taxon>Cryptobasidiaceae</taxon>
        <taxon>Acaromyces</taxon>
    </lineage>
</organism>
<evidence type="ECO:0000313" key="18">
    <source>
        <dbReference type="EMBL" id="PWN87779.1"/>
    </source>
</evidence>
<dbReference type="FunFam" id="2.40.110.10:FF:000007">
    <property type="entry name" value="Medium-chain specific acyl-CoA dehydrogenase, mitochondrial"/>
    <property type="match status" value="1"/>
</dbReference>
<dbReference type="EMBL" id="KZ819639">
    <property type="protein sequence ID" value="PWN87779.1"/>
    <property type="molecule type" value="Genomic_DNA"/>
</dbReference>
<dbReference type="GeneID" id="37047209"/>
<reference evidence="18 19" key="1">
    <citation type="journal article" date="2018" name="Mol. Biol. Evol.">
        <title>Broad Genomic Sampling Reveals a Smut Pathogenic Ancestry of the Fungal Clade Ustilaginomycotina.</title>
        <authorList>
            <person name="Kijpornyongpan T."/>
            <person name="Mondo S.J."/>
            <person name="Barry K."/>
            <person name="Sandor L."/>
            <person name="Lee J."/>
            <person name="Lipzen A."/>
            <person name="Pangilinan J."/>
            <person name="LaButti K."/>
            <person name="Hainaut M."/>
            <person name="Henrissat B."/>
            <person name="Grigoriev I.V."/>
            <person name="Spatafora J.W."/>
            <person name="Aime M.C."/>
        </authorList>
    </citation>
    <scope>NUCLEOTIDE SEQUENCE [LARGE SCALE GENOMIC DNA]</scope>
    <source>
        <strain evidence="18 19">MCA 4198</strain>
    </source>
</reference>
<keyword evidence="7 14" id="KW-0285">Flavoprotein</keyword>
<dbReference type="PANTHER" id="PTHR48083:SF2">
    <property type="entry name" value="MEDIUM-CHAIN SPECIFIC ACYL-COA DEHYDROGENASE, MITOCHONDRIAL"/>
    <property type="match status" value="1"/>
</dbReference>
<feature type="domain" description="Acyl-CoA oxidase/dehydrogenase middle" evidence="16">
    <location>
        <begin position="160"/>
        <end position="255"/>
    </location>
</feature>
<dbReference type="InParanoid" id="A0A316YEX0"/>
<dbReference type="PIRSF" id="PIRSF016578">
    <property type="entry name" value="HsaA"/>
    <property type="match status" value="1"/>
</dbReference>
<dbReference type="InterPro" id="IPR013786">
    <property type="entry name" value="AcylCoA_DH/ox_N"/>
</dbReference>
<keyword evidence="10" id="KW-0809">Transit peptide</keyword>
<evidence type="ECO:0000256" key="11">
    <source>
        <dbReference type="ARBA" id="ARBA00023002"/>
    </source>
</evidence>
<dbReference type="STRING" id="215250.A0A316YEX0"/>
<dbReference type="PANTHER" id="PTHR48083">
    <property type="entry name" value="MEDIUM-CHAIN SPECIFIC ACYL-COA DEHYDROGENASE, MITOCHONDRIAL-RELATED"/>
    <property type="match status" value="1"/>
</dbReference>
<dbReference type="Pfam" id="PF02771">
    <property type="entry name" value="Acyl-CoA_dh_N"/>
    <property type="match status" value="1"/>
</dbReference>
<evidence type="ECO:0000256" key="8">
    <source>
        <dbReference type="ARBA" id="ARBA00022827"/>
    </source>
</evidence>
<dbReference type="Proteomes" id="UP000245768">
    <property type="component" value="Unassembled WGS sequence"/>
</dbReference>
<evidence type="ECO:0000256" key="7">
    <source>
        <dbReference type="ARBA" id="ARBA00022630"/>
    </source>
</evidence>
<dbReference type="GO" id="GO:0070991">
    <property type="term" value="F:medium-chain fatty acyl-CoA dehydrogenase activity"/>
    <property type="evidence" value="ECO:0007669"/>
    <property type="project" value="UniProtKB-EC"/>
</dbReference>
<dbReference type="SUPFAM" id="SSF56645">
    <property type="entry name" value="Acyl-CoA dehydrogenase NM domain-like"/>
    <property type="match status" value="1"/>
</dbReference>
<dbReference type="Gene3D" id="1.10.540.10">
    <property type="entry name" value="Acyl-CoA dehydrogenase/oxidase, N-terminal domain"/>
    <property type="match status" value="1"/>
</dbReference>
<evidence type="ECO:0000256" key="1">
    <source>
        <dbReference type="ARBA" id="ARBA00001974"/>
    </source>
</evidence>
<dbReference type="GO" id="GO:0050660">
    <property type="term" value="F:flavin adenine dinucleotide binding"/>
    <property type="evidence" value="ECO:0007669"/>
    <property type="project" value="InterPro"/>
</dbReference>
<keyword evidence="9" id="KW-0276">Fatty acid metabolism</keyword>
<dbReference type="InterPro" id="IPR009100">
    <property type="entry name" value="AcylCoA_DH/oxidase_NM_dom_sf"/>
</dbReference>
<evidence type="ECO:0000256" key="2">
    <source>
        <dbReference type="ARBA" id="ARBA00004305"/>
    </source>
</evidence>
<evidence type="ECO:0000256" key="3">
    <source>
        <dbReference type="ARBA" id="ARBA00005198"/>
    </source>
</evidence>
<accession>A0A316YEX0</accession>
<keyword evidence="12" id="KW-0443">Lipid metabolism</keyword>
<dbReference type="FunFam" id="1.10.540.10:FF:000010">
    <property type="entry name" value="Medium-chain specific acyl-CoA dehydrogenase, mitochondrial"/>
    <property type="match status" value="1"/>
</dbReference>
<dbReference type="Gene3D" id="2.40.110.10">
    <property type="entry name" value="Butyryl-CoA Dehydrogenase, subunit A, domain 2"/>
    <property type="match status" value="1"/>
</dbReference>
<keyword evidence="8 14" id="KW-0274">FAD</keyword>
<name>A0A316YEX0_9BASI</name>
<evidence type="ECO:0000256" key="5">
    <source>
        <dbReference type="ARBA" id="ARBA00012033"/>
    </source>
</evidence>
<dbReference type="RefSeq" id="XP_025374977.1">
    <property type="nucleotide sequence ID" value="XM_025525293.1"/>
</dbReference>
<dbReference type="GO" id="GO:0051793">
    <property type="term" value="P:medium-chain fatty acid catabolic process"/>
    <property type="evidence" value="ECO:0007669"/>
    <property type="project" value="TreeGrafter"/>
</dbReference>
<dbReference type="Pfam" id="PF02770">
    <property type="entry name" value="Acyl-CoA_dh_M"/>
    <property type="match status" value="1"/>
</dbReference>
<dbReference type="FunFam" id="1.20.140.10:FF:000011">
    <property type="entry name" value="Medium-chain specific acyl-CoA dehydrogenase, mitochondrial"/>
    <property type="match status" value="1"/>
</dbReference>
<evidence type="ECO:0000313" key="19">
    <source>
        <dbReference type="Proteomes" id="UP000245768"/>
    </source>
</evidence>
<keyword evidence="19" id="KW-1185">Reference proteome</keyword>
<feature type="domain" description="Acyl-CoA dehydrogenase/oxidase N-terminal" evidence="17">
    <location>
        <begin position="44"/>
        <end position="153"/>
    </location>
</feature>
<dbReference type="AlphaFoldDB" id="A0A316YEX0"/>
<evidence type="ECO:0000256" key="10">
    <source>
        <dbReference type="ARBA" id="ARBA00022946"/>
    </source>
</evidence>
<keyword evidence="13" id="KW-0496">Mitochondrion</keyword>
<feature type="domain" description="Acyl-CoA dehydrogenase/oxidase C-terminal" evidence="15">
    <location>
        <begin position="267"/>
        <end position="414"/>
    </location>
</feature>
<proteinExistence type="inferred from homology"/>
<evidence type="ECO:0000259" key="16">
    <source>
        <dbReference type="Pfam" id="PF02770"/>
    </source>
</evidence>
<keyword evidence="11 14" id="KW-0560">Oxidoreductase</keyword>
<evidence type="ECO:0000256" key="6">
    <source>
        <dbReference type="ARBA" id="ARBA00019125"/>
    </source>
</evidence>
<dbReference type="Gene3D" id="1.20.140.10">
    <property type="entry name" value="Butyryl-CoA Dehydrogenase, subunit A, domain 3"/>
    <property type="match status" value="1"/>
</dbReference>
<comment type="subcellular location">
    <subcellularLocation>
        <location evidence="2">Mitochondrion matrix</location>
    </subcellularLocation>
</comment>
<evidence type="ECO:0000256" key="9">
    <source>
        <dbReference type="ARBA" id="ARBA00022832"/>
    </source>
</evidence>
<evidence type="ECO:0000256" key="4">
    <source>
        <dbReference type="ARBA" id="ARBA00009347"/>
    </source>
</evidence>
<evidence type="ECO:0000256" key="14">
    <source>
        <dbReference type="RuleBase" id="RU362125"/>
    </source>
</evidence>
<evidence type="ECO:0000259" key="15">
    <source>
        <dbReference type="Pfam" id="PF00441"/>
    </source>
</evidence>
<comment type="similarity">
    <text evidence="4 14">Belongs to the acyl-CoA dehydrogenase family.</text>
</comment>
<dbReference type="PROSITE" id="PS00073">
    <property type="entry name" value="ACYL_COA_DH_2"/>
    <property type="match status" value="1"/>
</dbReference>
<sequence length="421" mass="45352">MSLFARRAGLGLARRSAASTLTAPKRAFASEAAAALSGPSFKLNEDQEAYQELARRFTAENIIPKAKHHDETMEYPWEIIKAAHAAGLVNTHIPQEYGGAGLSLLEGALVSEELAFGCSGIQTAIEANGLAEAPLLVAASHELKQKYLGRMTEEPLVASYCVTEPGAGSDVANITTRAEKKGDKYILNGTKMWITNGGHANWYFVLAKTDPTQKANKSMTGFVVDGDSAGIVKGKKEINMGQRCSDTRMITFENVEVPAENVLGKEGDGFKIAMGAFDITRPLIAASATGVASRALTEAAKYAHERKTMGRPIIQHQAIAFMLADMAIRVEAARALTWRAAGIKDQGERNSYAASVAKAFASNAAVRNADDAVQVLGGIGFNTEAPVEKLYRDSKILEIYEGPTQIQKLIISRFVEDRFKP</sequence>
<dbReference type="EC" id="1.3.8.7" evidence="5"/>
<dbReference type="OrthoDB" id="9988775at2759"/>
<comment type="cofactor">
    <cofactor evidence="1 14">
        <name>FAD</name>
        <dbReference type="ChEBI" id="CHEBI:57692"/>
    </cofactor>
</comment>
<protein>
    <recommendedName>
        <fullName evidence="6">Medium-chain specific acyl-CoA dehydrogenase, mitochondrial</fullName>
        <ecNumber evidence="5">1.3.8.7</ecNumber>
    </recommendedName>
</protein>
<gene>
    <name evidence="18" type="ORF">FA10DRAFT_303875</name>
</gene>
<comment type="pathway">
    <text evidence="3">Lipid metabolism; mitochondrial fatty acid beta-oxidation.</text>
</comment>
<dbReference type="InterPro" id="IPR036250">
    <property type="entry name" value="AcylCo_DH-like_C"/>
</dbReference>
<dbReference type="InterPro" id="IPR050741">
    <property type="entry name" value="Acyl-CoA_dehydrogenase"/>
</dbReference>
<dbReference type="Pfam" id="PF00441">
    <property type="entry name" value="Acyl-CoA_dh_1"/>
    <property type="match status" value="1"/>
</dbReference>
<dbReference type="GO" id="GO:0005759">
    <property type="term" value="C:mitochondrial matrix"/>
    <property type="evidence" value="ECO:0007669"/>
    <property type="project" value="UniProtKB-SubCell"/>
</dbReference>
<dbReference type="InterPro" id="IPR009075">
    <property type="entry name" value="AcylCo_DH/oxidase_C"/>
</dbReference>
<dbReference type="InterPro" id="IPR006091">
    <property type="entry name" value="Acyl-CoA_Oxase/DH_mid-dom"/>
</dbReference>
<dbReference type="InterPro" id="IPR006089">
    <property type="entry name" value="Acyl-CoA_DH_CS"/>
</dbReference>